<evidence type="ECO:0000256" key="2">
    <source>
        <dbReference type="PROSITE-ProRule" id="PRU01091"/>
    </source>
</evidence>
<dbReference type="GO" id="GO:0000160">
    <property type="term" value="P:phosphorelay signal transduction system"/>
    <property type="evidence" value="ECO:0007669"/>
    <property type="project" value="InterPro"/>
</dbReference>
<dbReference type="SMART" id="SM00862">
    <property type="entry name" value="Trans_reg_C"/>
    <property type="match status" value="1"/>
</dbReference>
<reference evidence="4" key="1">
    <citation type="submission" date="2020-04" db="EMBL/GenBank/DDBJ databases">
        <authorList>
            <person name="Zhang T."/>
        </authorList>
    </citation>
    <scope>NUCLEOTIDE SEQUENCE</scope>
    <source>
        <strain evidence="4">HKST-UBA10</strain>
    </source>
</reference>
<dbReference type="AlphaFoldDB" id="A0A955RHR6"/>
<dbReference type="EMBL" id="JAGQLG010000072">
    <property type="protein sequence ID" value="MCA9382166.1"/>
    <property type="molecule type" value="Genomic_DNA"/>
</dbReference>
<sequence length="457" mass="52955">MLNGRIEKFKNGFQSKVIKEIAIEAAKSESCTVLAMPGAGKGDIISYLTSDDFLLRYCANPNTLIIDIDLNNLLEVNPLNFYRYLYKSLVQRSLQFLKDREKDHEWLEAIESEYRTNIVLQDAFLIFESIKDLVSQFTDHEYNLIIISDHLPRIKSIGSTIFNNLKVLRNINKEKIALLFIANINLYEIITPEEMGNLYALINFKKIFIPLLTEDDTNFVIQEFEKLYTVDIPNKVRKQIYTLSGGNIWYIKSLTKIYSESGISSFEKELDEDIVEFINQEQEMKSVNENTWNKFSESDQNKLLSFVKSKTTPLNEFLKNTGVVQIKENVPTVFSPLFNSFLINLANETETTKNDSLTDQQTYINKETRQVYLNGVELNIEFTRTEFNVISLFINHLNEVVSRDDVAKAMWGEDFYDSYSDYAIDRNISRIRKKLKDNASAPKYLHTIKGVGFKFST</sequence>
<dbReference type="InterPro" id="IPR016032">
    <property type="entry name" value="Sig_transdc_resp-reg_C-effctor"/>
</dbReference>
<evidence type="ECO:0000259" key="3">
    <source>
        <dbReference type="PROSITE" id="PS51755"/>
    </source>
</evidence>
<dbReference type="InterPro" id="IPR036388">
    <property type="entry name" value="WH-like_DNA-bd_sf"/>
</dbReference>
<dbReference type="Pfam" id="PF00486">
    <property type="entry name" value="Trans_reg_C"/>
    <property type="match status" value="1"/>
</dbReference>
<keyword evidence="1 2" id="KW-0238">DNA-binding</keyword>
<dbReference type="GO" id="GO:0006355">
    <property type="term" value="P:regulation of DNA-templated transcription"/>
    <property type="evidence" value="ECO:0007669"/>
    <property type="project" value="InterPro"/>
</dbReference>
<comment type="caution">
    <text evidence="4">The sequence shown here is derived from an EMBL/GenBank/DDBJ whole genome shotgun (WGS) entry which is preliminary data.</text>
</comment>
<gene>
    <name evidence="4" type="ORF">KC660_02035</name>
</gene>
<feature type="DNA-binding region" description="OmpR/PhoB-type" evidence="2">
    <location>
        <begin position="354"/>
        <end position="457"/>
    </location>
</feature>
<accession>A0A955RHR6</accession>
<protein>
    <submittedName>
        <fullName evidence="4">Response regulator transcription factor</fullName>
    </submittedName>
</protein>
<reference evidence="4" key="2">
    <citation type="journal article" date="2021" name="Microbiome">
        <title>Successional dynamics and alternative stable states in a saline activated sludge microbial community over 9 years.</title>
        <authorList>
            <person name="Wang Y."/>
            <person name="Ye J."/>
            <person name="Ju F."/>
            <person name="Liu L."/>
            <person name="Boyd J.A."/>
            <person name="Deng Y."/>
            <person name="Parks D.H."/>
            <person name="Jiang X."/>
            <person name="Yin X."/>
            <person name="Woodcroft B.J."/>
            <person name="Tyson G.W."/>
            <person name="Hugenholtz P."/>
            <person name="Polz M.F."/>
            <person name="Zhang T."/>
        </authorList>
    </citation>
    <scope>NUCLEOTIDE SEQUENCE</scope>
    <source>
        <strain evidence="4">HKST-UBA10</strain>
    </source>
</reference>
<evidence type="ECO:0000313" key="4">
    <source>
        <dbReference type="EMBL" id="MCA9382166.1"/>
    </source>
</evidence>
<dbReference type="SUPFAM" id="SSF46894">
    <property type="entry name" value="C-terminal effector domain of the bipartite response regulators"/>
    <property type="match status" value="1"/>
</dbReference>
<organism evidence="4 5">
    <name type="scientific">Candidatus Dojkabacteria bacterium</name>
    <dbReference type="NCBI Taxonomy" id="2099670"/>
    <lineage>
        <taxon>Bacteria</taxon>
        <taxon>Candidatus Dojkabacteria</taxon>
    </lineage>
</organism>
<dbReference type="Proteomes" id="UP000782843">
    <property type="component" value="Unassembled WGS sequence"/>
</dbReference>
<name>A0A955RHR6_9BACT</name>
<dbReference type="PROSITE" id="PS51755">
    <property type="entry name" value="OMPR_PHOB"/>
    <property type="match status" value="1"/>
</dbReference>
<evidence type="ECO:0000313" key="5">
    <source>
        <dbReference type="Proteomes" id="UP000782843"/>
    </source>
</evidence>
<feature type="domain" description="OmpR/PhoB-type" evidence="3">
    <location>
        <begin position="354"/>
        <end position="457"/>
    </location>
</feature>
<evidence type="ECO:0000256" key="1">
    <source>
        <dbReference type="ARBA" id="ARBA00023125"/>
    </source>
</evidence>
<dbReference type="Gene3D" id="1.10.10.10">
    <property type="entry name" value="Winged helix-like DNA-binding domain superfamily/Winged helix DNA-binding domain"/>
    <property type="match status" value="1"/>
</dbReference>
<dbReference type="InterPro" id="IPR001867">
    <property type="entry name" value="OmpR/PhoB-type_DNA-bd"/>
</dbReference>
<dbReference type="GO" id="GO:0003677">
    <property type="term" value="F:DNA binding"/>
    <property type="evidence" value="ECO:0007669"/>
    <property type="project" value="UniProtKB-UniRule"/>
</dbReference>
<dbReference type="CDD" id="cd00383">
    <property type="entry name" value="trans_reg_C"/>
    <property type="match status" value="1"/>
</dbReference>
<proteinExistence type="predicted"/>